<dbReference type="EMBL" id="ML977150">
    <property type="protein sequence ID" value="KAF1988022.1"/>
    <property type="molecule type" value="Genomic_DNA"/>
</dbReference>
<feature type="region of interest" description="Disordered" evidence="1">
    <location>
        <begin position="1"/>
        <end position="51"/>
    </location>
</feature>
<reference evidence="3" key="1">
    <citation type="journal article" date="2020" name="Stud. Mycol.">
        <title>101 Dothideomycetes genomes: a test case for predicting lifestyles and emergence of pathogens.</title>
        <authorList>
            <person name="Haridas S."/>
            <person name="Albert R."/>
            <person name="Binder M."/>
            <person name="Bloem J."/>
            <person name="Labutti K."/>
            <person name="Salamov A."/>
            <person name="Andreopoulos B."/>
            <person name="Baker S."/>
            <person name="Barry K."/>
            <person name="Bills G."/>
            <person name="Bluhm B."/>
            <person name="Cannon C."/>
            <person name="Castanera R."/>
            <person name="Culley D."/>
            <person name="Daum C."/>
            <person name="Ezra D."/>
            <person name="Gonzalez J."/>
            <person name="Henrissat B."/>
            <person name="Kuo A."/>
            <person name="Liang C."/>
            <person name="Lipzen A."/>
            <person name="Lutzoni F."/>
            <person name="Magnuson J."/>
            <person name="Mondo S."/>
            <person name="Nolan M."/>
            <person name="Ohm R."/>
            <person name="Pangilinan J."/>
            <person name="Park H.-J."/>
            <person name="Ramirez L."/>
            <person name="Alfaro M."/>
            <person name="Sun H."/>
            <person name="Tritt A."/>
            <person name="Yoshinaga Y."/>
            <person name="Zwiers L.-H."/>
            <person name="Turgeon B."/>
            <person name="Goodwin S."/>
            <person name="Spatafora J."/>
            <person name="Crous P."/>
            <person name="Grigoriev I."/>
        </authorList>
    </citation>
    <scope>NUCLEOTIDE SEQUENCE</scope>
    <source>
        <strain evidence="3">CBS 113979</strain>
    </source>
</reference>
<dbReference type="AlphaFoldDB" id="A0A6G1H4P1"/>
<name>A0A6G1H4P1_9PEZI</name>
<accession>A0A6G1H4P1</accession>
<proteinExistence type="predicted"/>
<protein>
    <recommendedName>
        <fullName evidence="2">DNA/RNA-binding protein Alba-like domain-containing protein</fullName>
    </recommendedName>
</protein>
<dbReference type="Proteomes" id="UP000800041">
    <property type="component" value="Unassembled WGS sequence"/>
</dbReference>
<keyword evidence="4" id="KW-1185">Reference proteome</keyword>
<evidence type="ECO:0000313" key="4">
    <source>
        <dbReference type="Proteomes" id="UP000800041"/>
    </source>
</evidence>
<feature type="domain" description="DNA/RNA-binding protein Alba-like" evidence="2">
    <location>
        <begin position="70"/>
        <end position="154"/>
    </location>
</feature>
<sequence length="266" mass="29027">MGKRPRAVVDDGRTDHPNARRKIHNDKSILDDGPPNAVTLPSPPHSVSSNSPIEPPLIERLEQSYTVHRVTVTANAKINNKVSATLSYFMPNQPTIVALSAEDEGSSNPNHGTPNNHAMVALSARAPSANKMVSVVEITKRTLESENVGWYQYSAVWGRLEQLVRTNKEAEAAEKAAESAVKTVKKFGLGRRLGDGAVEALLGSEDQEMHDPADDDEEEAFEPMEVEVSQPVRNIPVLTVYLSRVSIPELKAQYGEQAGFIGRTLS</sequence>
<evidence type="ECO:0000256" key="1">
    <source>
        <dbReference type="SAM" id="MobiDB-lite"/>
    </source>
</evidence>
<feature type="compositionally biased region" description="Basic and acidic residues" evidence="1">
    <location>
        <begin position="7"/>
        <end position="18"/>
    </location>
</feature>
<organism evidence="3 4">
    <name type="scientific">Aulographum hederae CBS 113979</name>
    <dbReference type="NCBI Taxonomy" id="1176131"/>
    <lineage>
        <taxon>Eukaryota</taxon>
        <taxon>Fungi</taxon>
        <taxon>Dikarya</taxon>
        <taxon>Ascomycota</taxon>
        <taxon>Pezizomycotina</taxon>
        <taxon>Dothideomycetes</taxon>
        <taxon>Pleosporomycetidae</taxon>
        <taxon>Aulographales</taxon>
        <taxon>Aulographaceae</taxon>
    </lineage>
</organism>
<dbReference type="InterPro" id="IPR002775">
    <property type="entry name" value="DNA/RNA-bd_Alba-like"/>
</dbReference>
<evidence type="ECO:0000313" key="3">
    <source>
        <dbReference type="EMBL" id="KAF1988022.1"/>
    </source>
</evidence>
<gene>
    <name evidence="3" type="ORF">K402DRAFT_462394</name>
</gene>
<dbReference type="GO" id="GO:0003676">
    <property type="term" value="F:nucleic acid binding"/>
    <property type="evidence" value="ECO:0007669"/>
    <property type="project" value="InterPro"/>
</dbReference>
<dbReference type="Pfam" id="PF01918">
    <property type="entry name" value="Alba"/>
    <property type="match status" value="1"/>
</dbReference>
<dbReference type="OrthoDB" id="424402at2759"/>
<evidence type="ECO:0000259" key="2">
    <source>
        <dbReference type="Pfam" id="PF01918"/>
    </source>
</evidence>